<dbReference type="Proteomes" id="UP000245506">
    <property type="component" value="Unassembled WGS sequence"/>
</dbReference>
<dbReference type="EMBL" id="QGKL01000043">
    <property type="protein sequence ID" value="PWQ93165.1"/>
    <property type="molecule type" value="Genomic_DNA"/>
</dbReference>
<keyword evidence="2" id="KW-1185">Reference proteome</keyword>
<organism evidence="1 2">
    <name type="scientific">Leucothrix arctica</name>
    <dbReference type="NCBI Taxonomy" id="1481894"/>
    <lineage>
        <taxon>Bacteria</taxon>
        <taxon>Pseudomonadati</taxon>
        <taxon>Pseudomonadota</taxon>
        <taxon>Gammaproteobacteria</taxon>
        <taxon>Thiotrichales</taxon>
        <taxon>Thiotrichaceae</taxon>
        <taxon>Leucothrix</taxon>
    </lineage>
</organism>
<evidence type="ECO:0000313" key="1">
    <source>
        <dbReference type="EMBL" id="PWQ93165.1"/>
    </source>
</evidence>
<name>A0A317C3E0_9GAMM</name>
<sequence>MAKLKQSKETLRLGELLVKELDLDQSVDTLGRWMSHHISDLMAEVDSSEGTKKQEIEDRCHEAILALWQHIGVFQKSHRPLEDTETLFTTIRALDPEKTHTFSVRKLWKVSKSQVSMKSQNIG</sequence>
<reference evidence="1 2" key="1">
    <citation type="submission" date="2018-05" db="EMBL/GenBank/DDBJ databases">
        <title>Leucothrix arctica sp. nov., isolated from Arctic seawater.</title>
        <authorList>
            <person name="Choi A."/>
            <person name="Baek K."/>
        </authorList>
    </citation>
    <scope>NUCLEOTIDE SEQUENCE [LARGE SCALE GENOMIC DNA]</scope>
    <source>
        <strain evidence="1 2">IMCC9719</strain>
    </source>
</reference>
<evidence type="ECO:0000313" key="2">
    <source>
        <dbReference type="Proteomes" id="UP000245506"/>
    </source>
</evidence>
<gene>
    <name evidence="1" type="ORF">DKT75_20980</name>
</gene>
<comment type="caution">
    <text evidence="1">The sequence shown here is derived from an EMBL/GenBank/DDBJ whole genome shotgun (WGS) entry which is preliminary data.</text>
</comment>
<proteinExistence type="predicted"/>
<protein>
    <submittedName>
        <fullName evidence="1">Uncharacterized protein</fullName>
    </submittedName>
</protein>
<dbReference type="AlphaFoldDB" id="A0A317C3E0"/>
<accession>A0A317C3E0</accession>